<dbReference type="Gene3D" id="3.20.20.80">
    <property type="entry name" value="Glycosidases"/>
    <property type="match status" value="1"/>
</dbReference>
<evidence type="ECO:0000256" key="1">
    <source>
        <dbReference type="SAM" id="MobiDB-lite"/>
    </source>
</evidence>
<protein>
    <recommendedName>
        <fullName evidence="2">Asl1-like glycosyl hydrolase catalytic domain-containing protein</fullName>
    </recommendedName>
</protein>
<dbReference type="SUPFAM" id="SSF51445">
    <property type="entry name" value="(Trans)glycosidases"/>
    <property type="match status" value="1"/>
</dbReference>
<dbReference type="PANTHER" id="PTHR34154:SF3">
    <property type="entry name" value="ALKALI-SENSITIVE LINKAGE PROTEIN 1"/>
    <property type="match status" value="1"/>
</dbReference>
<dbReference type="Pfam" id="PF11790">
    <property type="entry name" value="Glyco_hydro_cc"/>
    <property type="match status" value="1"/>
</dbReference>
<dbReference type="InterPro" id="IPR053183">
    <property type="entry name" value="ASL1"/>
</dbReference>
<dbReference type="Proteomes" id="UP000092666">
    <property type="component" value="Unassembled WGS sequence"/>
</dbReference>
<dbReference type="AlphaFoldDB" id="A0A1B9H3W6"/>
<name>A0A1B9H3W6_9TREE</name>
<dbReference type="InterPro" id="IPR024655">
    <property type="entry name" value="Asl1_glyco_hydro_catalytic"/>
</dbReference>
<feature type="compositionally biased region" description="Low complexity" evidence="1">
    <location>
        <begin position="23"/>
        <end position="35"/>
    </location>
</feature>
<evidence type="ECO:0000313" key="4">
    <source>
        <dbReference type="Proteomes" id="UP000092666"/>
    </source>
</evidence>
<dbReference type="InterPro" id="IPR017853">
    <property type="entry name" value="GH"/>
</dbReference>
<accession>A0A1B9H3W6</accession>
<evidence type="ECO:0000313" key="3">
    <source>
        <dbReference type="EMBL" id="OCF37948.1"/>
    </source>
</evidence>
<dbReference type="OrthoDB" id="5959761at2759"/>
<dbReference type="GO" id="GO:0071966">
    <property type="term" value="P:fungal-type cell wall polysaccharide metabolic process"/>
    <property type="evidence" value="ECO:0007669"/>
    <property type="project" value="TreeGrafter"/>
</dbReference>
<dbReference type="EMBL" id="KI669492">
    <property type="protein sequence ID" value="OCF37948.1"/>
    <property type="molecule type" value="Genomic_DNA"/>
</dbReference>
<dbReference type="PANTHER" id="PTHR34154">
    <property type="entry name" value="ALKALI-SENSITIVE LINKAGE PROTEIN 1"/>
    <property type="match status" value="1"/>
</dbReference>
<gene>
    <name evidence="3" type="ORF">I316_00172</name>
</gene>
<reference evidence="4" key="2">
    <citation type="submission" date="2013-12" db="EMBL/GenBank/DDBJ databases">
        <title>Evolution of pathogenesis and genome organization in the Tremellales.</title>
        <authorList>
            <person name="Cuomo C."/>
            <person name="Litvintseva A."/>
            <person name="Heitman J."/>
            <person name="Chen Y."/>
            <person name="Sun S."/>
            <person name="Springer D."/>
            <person name="Dromer F."/>
            <person name="Young S."/>
            <person name="Zeng Q."/>
            <person name="Chapman S."/>
            <person name="Gujja S."/>
            <person name="Saif S."/>
            <person name="Birren B."/>
        </authorList>
    </citation>
    <scope>NUCLEOTIDE SEQUENCE [LARGE SCALE GENOMIC DNA]</scope>
    <source>
        <strain evidence="4">BCC8398</strain>
    </source>
</reference>
<feature type="domain" description="Asl1-like glycosyl hydrolase catalytic" evidence="2">
    <location>
        <begin position="81"/>
        <end position="302"/>
    </location>
</feature>
<dbReference type="GO" id="GO:0009277">
    <property type="term" value="C:fungal-type cell wall"/>
    <property type="evidence" value="ECO:0007669"/>
    <property type="project" value="TreeGrafter"/>
</dbReference>
<keyword evidence="4" id="KW-1185">Reference proteome</keyword>
<feature type="compositionally biased region" description="Polar residues" evidence="1">
    <location>
        <begin position="1"/>
        <end position="13"/>
    </location>
</feature>
<dbReference type="STRING" id="1296120.A0A1B9H3W6"/>
<evidence type="ECO:0000259" key="2">
    <source>
        <dbReference type="Pfam" id="PF11790"/>
    </source>
</evidence>
<reference evidence="3 4" key="1">
    <citation type="submission" date="2013-07" db="EMBL/GenBank/DDBJ databases">
        <title>The Genome Sequence of Cryptococcus heveanensis BCC8398.</title>
        <authorList>
            <consortium name="The Broad Institute Genome Sequencing Platform"/>
            <person name="Cuomo C."/>
            <person name="Litvintseva A."/>
            <person name="Chen Y."/>
            <person name="Heitman J."/>
            <person name="Sun S."/>
            <person name="Springer D."/>
            <person name="Dromer F."/>
            <person name="Young S.K."/>
            <person name="Zeng Q."/>
            <person name="Gargeya S."/>
            <person name="Fitzgerald M."/>
            <person name="Abouelleil A."/>
            <person name="Alvarado L."/>
            <person name="Berlin A.M."/>
            <person name="Chapman S.B."/>
            <person name="Dewar J."/>
            <person name="Goldberg J."/>
            <person name="Griggs A."/>
            <person name="Gujja S."/>
            <person name="Hansen M."/>
            <person name="Howarth C."/>
            <person name="Imamovic A."/>
            <person name="Larimer J."/>
            <person name="McCowan C."/>
            <person name="Murphy C."/>
            <person name="Pearson M."/>
            <person name="Priest M."/>
            <person name="Roberts A."/>
            <person name="Saif S."/>
            <person name="Shea T."/>
            <person name="Sykes S."/>
            <person name="Wortman J."/>
            <person name="Nusbaum C."/>
            <person name="Birren B."/>
        </authorList>
    </citation>
    <scope>NUCLEOTIDE SEQUENCE [LARGE SCALE GENOMIC DNA]</scope>
    <source>
        <strain evidence="3 4">BCC8398</strain>
    </source>
</reference>
<feature type="region of interest" description="Disordered" evidence="1">
    <location>
        <begin position="1"/>
        <end position="35"/>
    </location>
</feature>
<sequence length="349" mass="39478">MPSHTAQSRNYAQSDSTTHRPRSSPSHTPSPTHNPPYFTLTLTLLFTRILPLTLALNENVGGPGLAWANGNWVPMGGFTSTNPMTQISSYYNWSPYPTIPPENSTEKWDVPFPFVPMLWGCTSAYIDPFVQQVNSKFSNVRLTNGRAILGFNEPDHPQQALCSPQQAAEVWKSVLEPLKQQGYRLGSPGVTSGEAGRQWMKEWYDACQGGCNPDFLALHWYDLVPQNFIEHVQYYHYTYNLPVWVTEYAPQNFSVFNPETNSYDSQATYVEVRRFMDITTAWMRSVNWVERWFWFGAMYEMGRGSKGARVEWGGAWGTRVKQGKGDIEFVSGLGSVGIAGKARSGERTR</sequence>
<proteinExistence type="predicted"/>
<organism evidence="3 4">
    <name type="scientific">Kwoniella heveanensis BCC8398</name>
    <dbReference type="NCBI Taxonomy" id="1296120"/>
    <lineage>
        <taxon>Eukaryota</taxon>
        <taxon>Fungi</taxon>
        <taxon>Dikarya</taxon>
        <taxon>Basidiomycota</taxon>
        <taxon>Agaricomycotina</taxon>
        <taxon>Tremellomycetes</taxon>
        <taxon>Tremellales</taxon>
        <taxon>Cryptococcaceae</taxon>
        <taxon>Kwoniella</taxon>
    </lineage>
</organism>